<comment type="caution">
    <text evidence="2">The sequence shown here is derived from an EMBL/GenBank/DDBJ whole genome shotgun (WGS) entry which is preliminary data.</text>
</comment>
<reference evidence="2 3" key="1">
    <citation type="submission" date="2021-05" db="EMBL/GenBank/DDBJ databases">
        <title>The draft genome of Geobacter luticola JCM 17780.</title>
        <authorList>
            <person name="Xu Z."/>
            <person name="Masuda Y."/>
            <person name="Itoh H."/>
            <person name="Senoo K."/>
        </authorList>
    </citation>
    <scope>NUCLEOTIDE SEQUENCE [LARGE SCALE GENOMIC DNA]</scope>
    <source>
        <strain evidence="2 3">JCM 17780</strain>
    </source>
</reference>
<name>A0ABS5SE57_9BACT</name>
<sequence>MSNCPCGSNLPFVDCCESIIKGKRPAQTAEQLMRSRYSAYVTVDTDYIFETTHPKHRQGYDHKGTQEWAESAQWENLEIVATKGGKEDDNAGEVEFKATYRDKGGRKVHHELASFEKDGGKWYFNDGNLVAPKPLVRSEPKVGRNDPCPCGSGAKFKKCCGK</sequence>
<dbReference type="EMBL" id="JAHCVK010000002">
    <property type="protein sequence ID" value="MBT0652891.1"/>
    <property type="molecule type" value="Genomic_DNA"/>
</dbReference>
<dbReference type="NCBIfam" id="NF002449">
    <property type="entry name" value="PRK01617.1"/>
    <property type="match status" value="1"/>
</dbReference>
<dbReference type="NCBIfam" id="NF002486">
    <property type="entry name" value="PRK01752.1"/>
    <property type="match status" value="1"/>
</dbReference>
<organism evidence="2 3">
    <name type="scientific">Geomobilimonas luticola</name>
    <dbReference type="NCBI Taxonomy" id="1114878"/>
    <lineage>
        <taxon>Bacteria</taxon>
        <taxon>Pseudomonadati</taxon>
        <taxon>Thermodesulfobacteriota</taxon>
        <taxon>Desulfuromonadia</taxon>
        <taxon>Geobacterales</taxon>
        <taxon>Geobacteraceae</taxon>
        <taxon>Geomobilimonas</taxon>
    </lineage>
</organism>
<dbReference type="Pfam" id="PF02810">
    <property type="entry name" value="SEC-C"/>
    <property type="match status" value="1"/>
</dbReference>
<dbReference type="InterPro" id="IPR004027">
    <property type="entry name" value="SEC_C_motif"/>
</dbReference>
<dbReference type="Gene3D" id="3.10.450.50">
    <property type="match status" value="1"/>
</dbReference>
<evidence type="ECO:0000313" key="2">
    <source>
        <dbReference type="EMBL" id="MBT0652891.1"/>
    </source>
</evidence>
<dbReference type="InterPro" id="IPR032710">
    <property type="entry name" value="NTF2-like_dom_sf"/>
</dbReference>
<dbReference type="Pfam" id="PF17775">
    <property type="entry name" value="YchJ_M-like"/>
    <property type="match status" value="1"/>
</dbReference>
<dbReference type="SUPFAM" id="SSF54427">
    <property type="entry name" value="NTF2-like"/>
    <property type="match status" value="1"/>
</dbReference>
<evidence type="ECO:0000313" key="3">
    <source>
        <dbReference type="Proteomes" id="UP000756860"/>
    </source>
</evidence>
<gene>
    <name evidence="2" type="ORF">KI810_07470</name>
</gene>
<evidence type="ECO:0000259" key="1">
    <source>
        <dbReference type="Pfam" id="PF17775"/>
    </source>
</evidence>
<dbReference type="PANTHER" id="PTHR33747">
    <property type="entry name" value="UPF0225 PROTEIN SCO1677"/>
    <property type="match status" value="1"/>
</dbReference>
<dbReference type="PANTHER" id="PTHR33747:SF1">
    <property type="entry name" value="ADENYLATE CYCLASE-ASSOCIATED CAP C-TERMINAL DOMAIN-CONTAINING PROTEIN"/>
    <property type="match status" value="1"/>
</dbReference>
<feature type="domain" description="YchJ-like middle NTF2-like" evidence="1">
    <location>
        <begin position="28"/>
        <end position="127"/>
    </location>
</feature>
<dbReference type="RefSeq" id="WP_214174883.1">
    <property type="nucleotide sequence ID" value="NZ_JAHCVK010000002.1"/>
</dbReference>
<proteinExistence type="predicted"/>
<dbReference type="SUPFAM" id="SSF103642">
    <property type="entry name" value="Sec-C motif"/>
    <property type="match status" value="1"/>
</dbReference>
<dbReference type="InterPro" id="IPR048469">
    <property type="entry name" value="YchJ-like_M"/>
</dbReference>
<keyword evidence="3" id="KW-1185">Reference proteome</keyword>
<dbReference type="Proteomes" id="UP000756860">
    <property type="component" value="Unassembled WGS sequence"/>
</dbReference>
<accession>A0ABS5SE57</accession>
<protein>
    <submittedName>
        <fullName evidence="2">YchJ family protein</fullName>
    </submittedName>
</protein>